<protein>
    <submittedName>
        <fullName evidence="1">Uncharacterized protein</fullName>
    </submittedName>
</protein>
<proteinExistence type="predicted"/>
<dbReference type="EMBL" id="LR796490">
    <property type="protein sequence ID" value="CAB4146921.1"/>
    <property type="molecule type" value="Genomic_DNA"/>
</dbReference>
<name>A0A6J5MLQ7_9CAUD</name>
<dbReference type="EMBL" id="LR797483">
    <property type="protein sequence ID" value="CAB4219618.1"/>
    <property type="molecule type" value="Genomic_DNA"/>
</dbReference>
<gene>
    <name evidence="2" type="ORF">UFOVP1017_4</name>
    <name evidence="3" type="ORF">UFOVP1168_4</name>
    <name evidence="4" type="ORF">UFOVP1617_49</name>
    <name evidence="1" type="ORF">UFOVP511_4</name>
</gene>
<reference evidence="1" key="1">
    <citation type="submission" date="2020-04" db="EMBL/GenBank/DDBJ databases">
        <authorList>
            <person name="Chiriac C."/>
            <person name="Salcher M."/>
            <person name="Ghai R."/>
            <person name="Kavagutti S V."/>
        </authorList>
    </citation>
    <scope>NUCLEOTIDE SEQUENCE</scope>
</reference>
<dbReference type="EMBL" id="LR796968">
    <property type="protein sequence ID" value="CAB4178474.1"/>
    <property type="molecule type" value="Genomic_DNA"/>
</dbReference>
<organism evidence="1">
    <name type="scientific">uncultured Caudovirales phage</name>
    <dbReference type="NCBI Taxonomy" id="2100421"/>
    <lineage>
        <taxon>Viruses</taxon>
        <taxon>Duplodnaviria</taxon>
        <taxon>Heunggongvirae</taxon>
        <taxon>Uroviricota</taxon>
        <taxon>Caudoviricetes</taxon>
        <taxon>Peduoviridae</taxon>
        <taxon>Maltschvirus</taxon>
        <taxon>Maltschvirus maltsch</taxon>
    </lineage>
</organism>
<evidence type="ECO:0000313" key="4">
    <source>
        <dbReference type="EMBL" id="CAB4219618.1"/>
    </source>
</evidence>
<evidence type="ECO:0000313" key="1">
    <source>
        <dbReference type="EMBL" id="CAB4146921.1"/>
    </source>
</evidence>
<dbReference type="EMBL" id="LR797116">
    <property type="protein sequence ID" value="CAB4187784.1"/>
    <property type="molecule type" value="Genomic_DNA"/>
</dbReference>
<evidence type="ECO:0000313" key="2">
    <source>
        <dbReference type="EMBL" id="CAB4178474.1"/>
    </source>
</evidence>
<evidence type="ECO:0000313" key="3">
    <source>
        <dbReference type="EMBL" id="CAB4187784.1"/>
    </source>
</evidence>
<accession>A0A6J5MLQ7</accession>
<sequence>MNIEELVDLAEWIHNDEGYNLGASSTRDERNAFWMRVVGCAYWGHPVYNAVPDTQWHVKDGGGGRPMSDDVAVSMPSREAWDCIPGSGSDSYRFEAESIGILPADQHVYAPDQPAQDVPVGAGSPYPGDEVFDEIGMILWADYAEAGRVPDAQVGRWFGRTTYDYLAGMTLDASIDRHRAEWRTALGLD</sequence>